<dbReference type="STRING" id="547559.Nmag_3040A"/>
<proteinExistence type="predicted"/>
<keyword evidence="3" id="KW-1185">Reference proteome</keyword>
<sequence length="101" mass="11295">MPRAGIAGRHRRDRQPPRGDGEAEKRRGDPDRRTRARCGRGRIDGAVPSAVPSTTTETSISSEIDTGDGRKHSLADSDGCRMASARWRGRDHRNDRYVERQ</sequence>
<dbReference type="AlphaFoldDB" id="A0A1C9J6Y6"/>
<evidence type="ECO:0000313" key="3">
    <source>
        <dbReference type="Proteomes" id="UP000001879"/>
    </source>
</evidence>
<reference evidence="2 3" key="2">
    <citation type="journal article" date="2012" name="BMC Genomics">
        <title>A comparative genomics perspective on the genetic content of the alkaliphilic haloarchaeon Natrialba magadii ATCC 43099T.</title>
        <authorList>
            <person name="Siddaramappa S."/>
            <person name="Challacombe J.F."/>
            <person name="Decastro R.E."/>
            <person name="Pfeiffer F."/>
            <person name="Sastre D.E."/>
            <person name="Gimenez M.I."/>
            <person name="Paggi R.A."/>
            <person name="Detter J.C."/>
            <person name="Davenport K.W."/>
            <person name="Goodwin L.A."/>
            <person name="Kyrpides N."/>
            <person name="Tapia R."/>
            <person name="Pitluck S."/>
            <person name="Lucas S."/>
            <person name="Woyke T."/>
            <person name="Maupin-Furlow J.A."/>
        </authorList>
    </citation>
    <scope>NUCLEOTIDE SEQUENCE [LARGE SCALE GENOMIC DNA]</scope>
    <source>
        <strain evidence="3">ATCC 43099 / DSM 3394 / CCM 3739 / CIP 104546 / IAM 13178 / JCM 8861 / NBRC 102185 / NCIMB 2190 / MS3</strain>
    </source>
</reference>
<gene>
    <name evidence="2" type="ORF">Nmag_3040A</name>
</gene>
<name>A0A1C9J6Y6_NATMM</name>
<protein>
    <submittedName>
        <fullName evidence="2">Uncharacterized protein</fullName>
    </submittedName>
</protein>
<reference evidence="3" key="1">
    <citation type="submission" date="2010-02" db="EMBL/GenBank/DDBJ databases">
        <title>Complete sequence of chromosome of Natrialba magadii ATCC 43099.</title>
        <authorList>
            <consortium name="US DOE Joint Genome Institute"/>
            <person name="Lucas S."/>
            <person name="Copeland A."/>
            <person name="Lapidus A."/>
            <person name="Cheng J.-F."/>
            <person name="Bruce D."/>
            <person name="Goodwin L."/>
            <person name="Pitluck S."/>
            <person name="Davenport K."/>
            <person name="Saunders E."/>
            <person name="Detter J.C."/>
            <person name="Han C."/>
            <person name="Tapia R."/>
            <person name="Land M."/>
            <person name="Hauser L."/>
            <person name="Kyrpides N."/>
            <person name="Mikhailova N."/>
            <person name="De Castro R.E."/>
            <person name="Maupin-Furlow J.A."/>
            <person name="Woyke T."/>
        </authorList>
    </citation>
    <scope>NUCLEOTIDE SEQUENCE [LARGE SCALE GENOMIC DNA]</scope>
    <source>
        <strain evidence="3">ATCC 43099 / DSM 3394 / CCM 3739 / CIP 104546 / IAM 13178 / JCM 8861 / NBRC 102185 / NCIMB 2190 / MS3</strain>
    </source>
</reference>
<dbReference type="Proteomes" id="UP000001879">
    <property type="component" value="Chromosome"/>
</dbReference>
<feature type="compositionally biased region" description="Basic and acidic residues" evidence="1">
    <location>
        <begin position="14"/>
        <end position="33"/>
    </location>
</feature>
<feature type="region of interest" description="Disordered" evidence="1">
    <location>
        <begin position="1"/>
        <end position="79"/>
    </location>
</feature>
<dbReference type="EMBL" id="CP001932">
    <property type="protein sequence ID" value="AOP12863.1"/>
    <property type="molecule type" value="Genomic_DNA"/>
</dbReference>
<evidence type="ECO:0000256" key="1">
    <source>
        <dbReference type="SAM" id="MobiDB-lite"/>
    </source>
</evidence>
<accession>A0A1C9J6Y6</accession>
<evidence type="ECO:0000313" key="2">
    <source>
        <dbReference type="EMBL" id="AOP12863.1"/>
    </source>
</evidence>
<feature type="compositionally biased region" description="Low complexity" evidence="1">
    <location>
        <begin position="53"/>
        <end position="64"/>
    </location>
</feature>
<dbReference type="KEGG" id="nmg:Nmag_3040A"/>
<organism evidence="2 3">
    <name type="scientific">Natrialba magadii (strain ATCC 43099 / DSM 3394 / CCM 3739 / CIP 104546 / IAM 13178 / JCM 8861 / NBRC 102185 / NCIMB 2190 / MS3)</name>
    <name type="common">Natronobacterium magadii</name>
    <dbReference type="NCBI Taxonomy" id="547559"/>
    <lineage>
        <taxon>Archaea</taxon>
        <taxon>Methanobacteriati</taxon>
        <taxon>Methanobacteriota</taxon>
        <taxon>Stenosarchaea group</taxon>
        <taxon>Halobacteria</taxon>
        <taxon>Halobacteriales</taxon>
        <taxon>Natrialbaceae</taxon>
        <taxon>Natrialba</taxon>
    </lineage>
</organism>
<feature type="compositionally biased region" description="Basic and acidic residues" evidence="1">
    <location>
        <begin position="67"/>
        <end position="79"/>
    </location>
</feature>